<evidence type="ECO:0000313" key="2">
    <source>
        <dbReference type="Proteomes" id="UP000199051"/>
    </source>
</evidence>
<proteinExistence type="predicted"/>
<name>A0A1H9TJC3_9PSEU</name>
<organism evidence="1 2">
    <name type="scientific">Actinokineospora terrae</name>
    <dbReference type="NCBI Taxonomy" id="155974"/>
    <lineage>
        <taxon>Bacteria</taxon>
        <taxon>Bacillati</taxon>
        <taxon>Actinomycetota</taxon>
        <taxon>Actinomycetes</taxon>
        <taxon>Pseudonocardiales</taxon>
        <taxon>Pseudonocardiaceae</taxon>
        <taxon>Actinokineospora</taxon>
    </lineage>
</organism>
<dbReference type="RefSeq" id="WP_092778780.1">
    <property type="nucleotide sequence ID" value="NZ_FOGI01000006.1"/>
</dbReference>
<dbReference type="AlphaFoldDB" id="A0A1H9TJC3"/>
<dbReference type="EMBL" id="FOGI01000006">
    <property type="protein sequence ID" value="SER97198.1"/>
    <property type="molecule type" value="Genomic_DNA"/>
</dbReference>
<gene>
    <name evidence="1" type="ORF">SAMN04487818_106314</name>
</gene>
<evidence type="ECO:0000313" key="1">
    <source>
        <dbReference type="EMBL" id="SER97198.1"/>
    </source>
</evidence>
<sequence>MDTTGMRRAVTAEVTRMADYETGFWAIVDGLGVDRGHAGRLLDEAVDRIGTGWGGTADPYALVLSWMPC</sequence>
<keyword evidence="2" id="KW-1185">Reference proteome</keyword>
<reference evidence="2" key="1">
    <citation type="submission" date="2016-10" db="EMBL/GenBank/DDBJ databases">
        <authorList>
            <person name="Varghese N."/>
            <person name="Submissions S."/>
        </authorList>
    </citation>
    <scope>NUCLEOTIDE SEQUENCE [LARGE SCALE GENOMIC DNA]</scope>
    <source>
        <strain evidence="2">DSM 44260</strain>
    </source>
</reference>
<accession>A0A1H9TJC3</accession>
<dbReference type="STRING" id="155974.SAMN04487818_106314"/>
<protein>
    <submittedName>
        <fullName evidence="1">Uncharacterized protein</fullName>
    </submittedName>
</protein>
<dbReference type="Proteomes" id="UP000199051">
    <property type="component" value="Unassembled WGS sequence"/>
</dbReference>